<evidence type="ECO:0000259" key="7">
    <source>
        <dbReference type="PROSITE" id="PS50109"/>
    </source>
</evidence>
<dbReference type="EMBL" id="JAICBX010000002">
    <property type="protein sequence ID" value="MBW8637643.1"/>
    <property type="molecule type" value="Genomic_DNA"/>
</dbReference>
<dbReference type="Pfam" id="PF00072">
    <property type="entry name" value="Response_reg"/>
    <property type="match status" value="1"/>
</dbReference>
<dbReference type="Pfam" id="PF00512">
    <property type="entry name" value="HisKA"/>
    <property type="match status" value="1"/>
</dbReference>
<evidence type="ECO:0000256" key="5">
    <source>
        <dbReference type="ARBA" id="ARBA00022777"/>
    </source>
</evidence>
<evidence type="ECO:0000256" key="6">
    <source>
        <dbReference type="PROSITE-ProRule" id="PRU00169"/>
    </source>
</evidence>
<dbReference type="PRINTS" id="PR00344">
    <property type="entry name" value="BCTRLSENSOR"/>
</dbReference>
<proteinExistence type="predicted"/>
<dbReference type="SUPFAM" id="SSF55874">
    <property type="entry name" value="ATPase domain of HSP90 chaperone/DNA topoisomerase II/histidine kinase"/>
    <property type="match status" value="1"/>
</dbReference>
<evidence type="ECO:0000256" key="1">
    <source>
        <dbReference type="ARBA" id="ARBA00000085"/>
    </source>
</evidence>
<keyword evidence="5" id="KW-0418">Kinase</keyword>
<dbReference type="PROSITE" id="PS50109">
    <property type="entry name" value="HIS_KIN"/>
    <property type="match status" value="1"/>
</dbReference>
<keyword evidence="3 6" id="KW-0597">Phosphoprotein</keyword>
<dbReference type="Proteomes" id="UP001196509">
    <property type="component" value="Unassembled WGS sequence"/>
</dbReference>
<dbReference type="InterPro" id="IPR004358">
    <property type="entry name" value="Sig_transdc_His_kin-like_C"/>
</dbReference>
<feature type="domain" description="Histidine kinase" evidence="7">
    <location>
        <begin position="389"/>
        <end position="601"/>
    </location>
</feature>
<dbReference type="InterPro" id="IPR011006">
    <property type="entry name" value="CheY-like_superfamily"/>
</dbReference>
<dbReference type="GO" id="GO:0009927">
    <property type="term" value="F:histidine phosphotransfer kinase activity"/>
    <property type="evidence" value="ECO:0007669"/>
    <property type="project" value="TreeGrafter"/>
</dbReference>
<dbReference type="SMART" id="SM00091">
    <property type="entry name" value="PAS"/>
    <property type="match status" value="3"/>
</dbReference>
<dbReference type="Pfam" id="PF13426">
    <property type="entry name" value="PAS_9"/>
    <property type="match status" value="1"/>
</dbReference>
<reference evidence="9" key="1">
    <citation type="submission" date="2021-08" db="EMBL/GenBank/DDBJ databases">
        <title>Hoeflea bacterium WL0058 sp. nov., isolated from the sediment.</title>
        <authorList>
            <person name="Wang L."/>
            <person name="Zhang D."/>
        </authorList>
    </citation>
    <scope>NUCLEOTIDE SEQUENCE</scope>
    <source>
        <strain evidence="9">WL0058</strain>
    </source>
</reference>
<dbReference type="Gene3D" id="3.40.50.2300">
    <property type="match status" value="1"/>
</dbReference>
<evidence type="ECO:0000256" key="3">
    <source>
        <dbReference type="ARBA" id="ARBA00022553"/>
    </source>
</evidence>
<dbReference type="CDD" id="cd00082">
    <property type="entry name" value="HisKA"/>
    <property type="match status" value="1"/>
</dbReference>
<sequence>MTMQNETSHSEDDKARDLLRDAVESLAEAFALCDEDNRLVLFNRRFVEMFRPIEPLLEPGLNWEILLREAARRGMRLHGVGRDDAWTATLFGDTLEYVQDLELEHMDGSSYLVSIHPTKLGGFAVTGADNTIRKQAEAAERDSELLIRTVLESSPANVIMSRLGDGMIIYRSDAARELFGDKKSTREFFLSPEDRADYITVMMPEGGVDDYRINLLNARGEPFPASISGRMAEYKGEEVVVATTMDLTSQVEAEALIRQVLEACPVPIQMTIAETGQILFASPETTALFGPVESSRSYYADEQARIKYLDELKHRGWVKNYRAEFRNARGDRFSGAVSSRMIEFQGQEVIVSNTRDLTDDLAMQDELERQRELLFQNEKMSALGELLAGVAHELNNPLTVVVGHSMMMLEDIDDPEARKRVEKINAAAERCAKIVKTFLAMARQQPARMEKMDINATIRTAVDVAGYGHAADGIEIDCILDQSLPEIVADADQITQVLINLVINAEHAISRSGTGDRIEVSTILGANGSVEIYVDDNGPGIPEAIRPRIFEPFFTTKDVGEGTGIGLAFCHRIILSHGGQIWLDRGRQGGSRFGIRLPVQDQPEPAAEKPHTVEAKNAVRILVVDDEEDVAELISLILEREGFLPDTAGTGADAVERLRRARYDVILSDLNMPGMDGRGFYDAVRKEFPEMLERLGFITGDTMGQASQRLLEETGRPYLEKPVAPADLRELVGKLLGSDIEEKL</sequence>
<dbReference type="InterPro" id="IPR036097">
    <property type="entry name" value="HisK_dim/P_sf"/>
</dbReference>
<dbReference type="SUPFAM" id="SSF47384">
    <property type="entry name" value="Homodimeric domain of signal transducing histidine kinase"/>
    <property type="match status" value="1"/>
</dbReference>
<keyword evidence="10" id="KW-1185">Reference proteome</keyword>
<dbReference type="InterPro" id="IPR000014">
    <property type="entry name" value="PAS"/>
</dbReference>
<dbReference type="AlphaFoldDB" id="A0AAE3D1I2"/>
<dbReference type="GO" id="GO:0000155">
    <property type="term" value="F:phosphorelay sensor kinase activity"/>
    <property type="evidence" value="ECO:0007669"/>
    <property type="project" value="InterPro"/>
</dbReference>
<feature type="modified residue" description="4-aspartylphosphate" evidence="6">
    <location>
        <position position="669"/>
    </location>
</feature>
<dbReference type="CDD" id="cd17546">
    <property type="entry name" value="REC_hyHK_CKI1_RcsC-like"/>
    <property type="match status" value="1"/>
</dbReference>
<dbReference type="SUPFAM" id="SSF52172">
    <property type="entry name" value="CheY-like"/>
    <property type="match status" value="1"/>
</dbReference>
<dbReference type="Gene3D" id="3.30.450.20">
    <property type="entry name" value="PAS domain"/>
    <property type="match status" value="3"/>
</dbReference>
<dbReference type="Gene3D" id="3.30.565.10">
    <property type="entry name" value="Histidine kinase-like ATPase, C-terminal domain"/>
    <property type="match status" value="1"/>
</dbReference>
<evidence type="ECO:0000259" key="8">
    <source>
        <dbReference type="PROSITE" id="PS50110"/>
    </source>
</evidence>
<dbReference type="PANTHER" id="PTHR43047">
    <property type="entry name" value="TWO-COMPONENT HISTIDINE PROTEIN KINASE"/>
    <property type="match status" value="1"/>
</dbReference>
<comment type="catalytic activity">
    <reaction evidence="1">
        <text>ATP + protein L-histidine = ADP + protein N-phospho-L-histidine.</text>
        <dbReference type="EC" id="2.7.13.3"/>
    </reaction>
</comment>
<keyword evidence="4" id="KW-0808">Transferase</keyword>
<dbReference type="Pfam" id="PF02518">
    <property type="entry name" value="HATPase_c"/>
    <property type="match status" value="1"/>
</dbReference>
<dbReference type="SMART" id="SM00388">
    <property type="entry name" value="HisKA"/>
    <property type="match status" value="1"/>
</dbReference>
<evidence type="ECO:0000313" key="9">
    <source>
        <dbReference type="EMBL" id="MBW8637643.1"/>
    </source>
</evidence>
<dbReference type="GO" id="GO:0005886">
    <property type="term" value="C:plasma membrane"/>
    <property type="evidence" value="ECO:0007669"/>
    <property type="project" value="TreeGrafter"/>
</dbReference>
<dbReference type="InterPro" id="IPR005467">
    <property type="entry name" value="His_kinase_dom"/>
</dbReference>
<gene>
    <name evidence="9" type="ORF">K1W69_10640</name>
</gene>
<dbReference type="InterPro" id="IPR003661">
    <property type="entry name" value="HisK_dim/P_dom"/>
</dbReference>
<protein>
    <recommendedName>
        <fullName evidence="2">histidine kinase</fullName>
        <ecNumber evidence="2">2.7.13.3</ecNumber>
    </recommendedName>
</protein>
<dbReference type="InterPro" id="IPR036890">
    <property type="entry name" value="HATPase_C_sf"/>
</dbReference>
<organism evidence="9 10">
    <name type="scientific">Flavimaribacter sediminis</name>
    <dbReference type="NCBI Taxonomy" id="2865987"/>
    <lineage>
        <taxon>Bacteria</taxon>
        <taxon>Pseudomonadati</taxon>
        <taxon>Pseudomonadota</taxon>
        <taxon>Alphaproteobacteria</taxon>
        <taxon>Hyphomicrobiales</taxon>
        <taxon>Rhizobiaceae</taxon>
        <taxon>Flavimaribacter</taxon>
    </lineage>
</organism>
<dbReference type="RefSeq" id="WP_220228329.1">
    <property type="nucleotide sequence ID" value="NZ_JAICBX010000002.1"/>
</dbReference>
<dbReference type="PANTHER" id="PTHR43047:SF72">
    <property type="entry name" value="OSMOSENSING HISTIDINE PROTEIN KINASE SLN1"/>
    <property type="match status" value="1"/>
</dbReference>
<dbReference type="PROSITE" id="PS50110">
    <property type="entry name" value="RESPONSE_REGULATORY"/>
    <property type="match status" value="1"/>
</dbReference>
<dbReference type="InterPro" id="IPR001789">
    <property type="entry name" value="Sig_transdc_resp-reg_receiver"/>
</dbReference>
<evidence type="ECO:0000313" key="10">
    <source>
        <dbReference type="Proteomes" id="UP001196509"/>
    </source>
</evidence>
<evidence type="ECO:0000256" key="2">
    <source>
        <dbReference type="ARBA" id="ARBA00012438"/>
    </source>
</evidence>
<dbReference type="SUPFAM" id="SSF55785">
    <property type="entry name" value="PYP-like sensor domain (PAS domain)"/>
    <property type="match status" value="1"/>
</dbReference>
<dbReference type="SMART" id="SM00387">
    <property type="entry name" value="HATPase_c"/>
    <property type="match status" value="1"/>
</dbReference>
<dbReference type="Pfam" id="PF12860">
    <property type="entry name" value="PAS_7"/>
    <property type="match status" value="1"/>
</dbReference>
<dbReference type="InterPro" id="IPR003594">
    <property type="entry name" value="HATPase_dom"/>
</dbReference>
<comment type="caution">
    <text evidence="9">The sequence shown here is derived from an EMBL/GenBank/DDBJ whole genome shotgun (WGS) entry which is preliminary data.</text>
</comment>
<dbReference type="SMART" id="SM00448">
    <property type="entry name" value="REC"/>
    <property type="match status" value="1"/>
</dbReference>
<dbReference type="Gene3D" id="1.10.287.130">
    <property type="match status" value="1"/>
</dbReference>
<feature type="domain" description="Response regulatory" evidence="8">
    <location>
        <begin position="620"/>
        <end position="736"/>
    </location>
</feature>
<name>A0AAE3D1I2_9HYPH</name>
<dbReference type="EC" id="2.7.13.3" evidence="2"/>
<accession>A0AAE3D1I2</accession>
<dbReference type="InterPro" id="IPR035965">
    <property type="entry name" value="PAS-like_dom_sf"/>
</dbReference>
<evidence type="ECO:0000256" key="4">
    <source>
        <dbReference type="ARBA" id="ARBA00022679"/>
    </source>
</evidence>